<dbReference type="InterPro" id="IPR015797">
    <property type="entry name" value="NUDIX_hydrolase-like_dom_sf"/>
</dbReference>
<dbReference type="EMBL" id="LJRQ01000117">
    <property type="protein sequence ID" value="KPZ15001.1"/>
    <property type="molecule type" value="Genomic_DNA"/>
</dbReference>
<evidence type="ECO:0000313" key="4">
    <source>
        <dbReference type="Proteomes" id="UP000050266"/>
    </source>
</evidence>
<feature type="domain" description="Nudix hydrolase" evidence="2">
    <location>
        <begin position="128"/>
        <end position="256"/>
    </location>
</feature>
<dbReference type="InterPro" id="IPR000086">
    <property type="entry name" value="NUDIX_hydrolase_dom"/>
</dbReference>
<dbReference type="Pfam" id="PF18290">
    <property type="entry name" value="Nudix_hydro"/>
    <property type="match status" value="1"/>
</dbReference>
<dbReference type="PANTHER" id="PTHR13994">
    <property type="entry name" value="NUDIX HYDROLASE RELATED"/>
    <property type="match status" value="1"/>
</dbReference>
<dbReference type="Gene3D" id="3.40.630.30">
    <property type="match status" value="1"/>
</dbReference>
<dbReference type="SUPFAM" id="SSF55811">
    <property type="entry name" value="Nudix"/>
    <property type="match status" value="1"/>
</dbReference>
<dbReference type="AlphaFoldDB" id="A0A0N8TDZ9"/>
<organism evidence="3 4">
    <name type="scientific">Pseudomonas amygdali pv. ulmi</name>
    <dbReference type="NCBI Taxonomy" id="251720"/>
    <lineage>
        <taxon>Bacteria</taxon>
        <taxon>Pseudomonadati</taxon>
        <taxon>Pseudomonadota</taxon>
        <taxon>Gammaproteobacteria</taxon>
        <taxon>Pseudomonadales</taxon>
        <taxon>Pseudomonadaceae</taxon>
        <taxon>Pseudomonas</taxon>
        <taxon>Pseudomonas amygdali</taxon>
    </lineage>
</organism>
<proteinExistence type="predicted"/>
<reference evidence="3 4" key="1">
    <citation type="submission" date="2015-09" db="EMBL/GenBank/DDBJ databases">
        <title>Genome announcement of multiple Pseudomonas syringae strains.</title>
        <authorList>
            <person name="Thakur S."/>
            <person name="Wang P.W."/>
            <person name="Gong Y."/>
            <person name="Weir B.S."/>
            <person name="Guttman D.S."/>
        </authorList>
    </citation>
    <scope>NUCLEOTIDE SEQUENCE [LARGE SCALE GENOMIC DNA]</scope>
    <source>
        <strain evidence="3 4">ICMP3962</strain>
    </source>
</reference>
<dbReference type="InterPro" id="IPR003293">
    <property type="entry name" value="Nudix_hydrolase6-like"/>
</dbReference>
<name>A0A0N8TDZ9_PSEA0</name>
<evidence type="ECO:0000259" key="2">
    <source>
        <dbReference type="PROSITE" id="PS51462"/>
    </source>
</evidence>
<accession>A0A0N8TDZ9</accession>
<keyword evidence="1 3" id="KW-0378">Hydrolase</keyword>
<protein>
    <submittedName>
        <fullName evidence="3">Hydrolase, NUDIX family</fullName>
    </submittedName>
</protein>
<dbReference type="Gene3D" id="3.90.79.10">
    <property type="entry name" value="Nucleoside Triphosphate Pyrophosphohydrolase"/>
    <property type="match status" value="1"/>
</dbReference>
<comment type="caution">
    <text evidence="3">The sequence shown here is derived from an EMBL/GenBank/DDBJ whole genome shotgun (WGS) entry which is preliminary data.</text>
</comment>
<dbReference type="GO" id="GO:0047631">
    <property type="term" value="F:ADP-ribose diphosphatase activity"/>
    <property type="evidence" value="ECO:0007669"/>
    <property type="project" value="TreeGrafter"/>
</dbReference>
<dbReference type="PATRIC" id="fig|251720.4.peg.4509"/>
<sequence length="282" mass="31157">MGSAWQTLRSGARFHEHSQSCSRLTTIPADKAIQRYTLEFTRDKFNGIIVEPASLPNDPQALRDAVDALVTLIENERLALAWVTLPISSAQSIPIFTAAGFSFHSCLTDRLTLVRCPFEQAFVPFIPTHTVGAGAIVINDAGELLVVKERGTQGFKLPGGHVDNAERIQDSIEREVLEETGIESKCESIVAFTTRHPYQFGKSNIHFICRMTALTQRINILDTAEIEDARWVALPAYLADDSNSLSNRQLLKDVAFSRGLVATEYSANIGPHKKQEIFTTTG</sequence>
<dbReference type="GO" id="GO:0051287">
    <property type="term" value="F:NAD binding"/>
    <property type="evidence" value="ECO:0007669"/>
    <property type="project" value="TreeGrafter"/>
</dbReference>
<gene>
    <name evidence="3" type="ORF">ALO41_05337</name>
</gene>
<dbReference type="Proteomes" id="UP000050266">
    <property type="component" value="Unassembled WGS sequence"/>
</dbReference>
<dbReference type="PROSITE" id="PS51462">
    <property type="entry name" value="NUDIX"/>
    <property type="match status" value="1"/>
</dbReference>
<dbReference type="InterPro" id="IPR040618">
    <property type="entry name" value="Pre-Nudix"/>
</dbReference>
<dbReference type="CDD" id="cd04670">
    <property type="entry name" value="NUDIX_ASFGF2_Nudt6"/>
    <property type="match status" value="1"/>
</dbReference>
<evidence type="ECO:0000256" key="1">
    <source>
        <dbReference type="ARBA" id="ARBA00022801"/>
    </source>
</evidence>
<dbReference type="GO" id="GO:0035529">
    <property type="term" value="F:NADH pyrophosphatase activity"/>
    <property type="evidence" value="ECO:0007669"/>
    <property type="project" value="TreeGrafter"/>
</dbReference>
<evidence type="ECO:0000313" key="3">
    <source>
        <dbReference type="EMBL" id="KPZ15001.1"/>
    </source>
</evidence>
<dbReference type="PANTHER" id="PTHR13994:SF13">
    <property type="entry name" value="FI03680P"/>
    <property type="match status" value="1"/>
</dbReference>
<dbReference type="Pfam" id="PF00293">
    <property type="entry name" value="NUDIX"/>
    <property type="match status" value="1"/>
</dbReference>